<gene>
    <name evidence="11" type="ORF">PZT46_03210</name>
</gene>
<feature type="domain" description="CBM6" evidence="9">
    <location>
        <begin position="614"/>
        <end position="729"/>
    </location>
</feature>
<evidence type="ECO:0000256" key="8">
    <source>
        <dbReference type="SAM" id="SignalP"/>
    </source>
</evidence>
<sequence>MAFPIRKLLIVSLLSALGSAGALAAEQSHFEHFITRDGAALKDGDRLFRFTGIHAPELHRIEDDARGTCKADPRGWGQYFKWPTAEEQENWIKALVQTGAKAQRVYVLSVQQENDAACGRETHILSPETPDGMPRLNEAAMKVYDNMIAEADKQGLRLILPFIDHWWWWGGREQLAAFYHEKPEDFYRTDSKTFEAYLDVIRQVITRTNTITGRHYYDEKAIMAWETGNELEDTNADFLHQTSAWIRKWAPHQLVVDGTYKKVNDFALSDPNVDIISNHYYTNANNNHPGQVRKDLEAIGGKKVYLVGEFGLLDQKDLDAIMQSIVHTEVNGEQAAGGFIWGFRGHRHDGGFYWHKEYTGHYSYHLPGFPDEGKANQEMEVVNLVRTAAAQMAGLSKAPALPVPEAPRLRESDSPFAINWMGSPVGRYYDVERAVQPQGPWTRVGKDISDGKNEWDPSKMSLFRDNYRSLTLGQTYYYRVIAKNESGQSAPSNVIRLKHTQKNLPPVITLQDMLSTTVDKGVQLNAAWQDDNLPDQKVSVAWSHDGKNNVHFCNSSKEETRVWFSAPGDYALTFTADDGLLESSKTINVSVKPAVRLVPADYCSFGSGTMDVSAGTLNSIKSEKDTLAIGEDGFLGPFAHNGDSVSWQVSAPWDGKFTLNVKFNGKWGSKKNSFIVNDGTPVSIEFPQTDEKGQTIVVPVSLREGANTISFGKFTGDWGYMFIKSIEVTADLLFGCPFGAAF</sequence>
<dbReference type="EC" id="3.2.1.78" evidence="3"/>
<dbReference type="GO" id="GO:0005576">
    <property type="term" value="C:extracellular region"/>
    <property type="evidence" value="ECO:0007669"/>
    <property type="project" value="UniProtKB-SubCell"/>
</dbReference>
<feature type="chain" id="PRO_5043420973" description="mannan endo-1,4-beta-mannosidase" evidence="8">
    <location>
        <begin position="25"/>
        <end position="742"/>
    </location>
</feature>
<keyword evidence="6" id="KW-0378">Hydrolase</keyword>
<feature type="domain" description="Glycoside hydrolase family 5" evidence="10">
    <location>
        <begin position="123"/>
        <end position="266"/>
    </location>
</feature>
<dbReference type="PANTHER" id="PTHR31451:SF39">
    <property type="entry name" value="MANNAN ENDO-1,4-BETA-MANNOSIDASE 1"/>
    <property type="match status" value="1"/>
</dbReference>
<dbReference type="Gene3D" id="2.60.120.260">
    <property type="entry name" value="Galactose-binding domain-like"/>
    <property type="match status" value="1"/>
</dbReference>
<dbReference type="Proteomes" id="UP001303386">
    <property type="component" value="Unassembled WGS sequence"/>
</dbReference>
<accession>A0AAW9LJN9</accession>
<dbReference type="Gene3D" id="3.20.20.80">
    <property type="entry name" value="Glycosidases"/>
    <property type="match status" value="1"/>
</dbReference>
<evidence type="ECO:0000256" key="5">
    <source>
        <dbReference type="ARBA" id="ARBA00022729"/>
    </source>
</evidence>
<evidence type="ECO:0000256" key="2">
    <source>
        <dbReference type="ARBA" id="ARBA00004613"/>
    </source>
</evidence>
<dbReference type="SUPFAM" id="SSF49265">
    <property type="entry name" value="Fibronectin type III"/>
    <property type="match status" value="1"/>
</dbReference>
<keyword evidence="5 8" id="KW-0732">Signal</keyword>
<organism evidence="11 12">
    <name type="scientific">Klebsiella aerogenes</name>
    <name type="common">Enterobacter aerogenes</name>
    <dbReference type="NCBI Taxonomy" id="548"/>
    <lineage>
        <taxon>Bacteria</taxon>
        <taxon>Pseudomonadati</taxon>
        <taxon>Pseudomonadota</taxon>
        <taxon>Gammaproteobacteria</taxon>
        <taxon>Enterobacterales</taxon>
        <taxon>Enterobacteriaceae</taxon>
        <taxon>Klebsiella/Raoultella group</taxon>
        <taxon>Klebsiella</taxon>
    </lineage>
</organism>
<keyword evidence="4" id="KW-0964">Secreted</keyword>
<protein>
    <recommendedName>
        <fullName evidence="3">mannan endo-1,4-beta-mannosidase</fullName>
        <ecNumber evidence="3">3.2.1.78</ecNumber>
    </recommendedName>
</protein>
<dbReference type="InterPro" id="IPR013783">
    <property type="entry name" value="Ig-like_fold"/>
</dbReference>
<evidence type="ECO:0000259" key="10">
    <source>
        <dbReference type="Pfam" id="PF26410"/>
    </source>
</evidence>
<comment type="catalytic activity">
    <reaction evidence="1">
        <text>Random hydrolysis of (1-&gt;4)-beta-D-mannosidic linkages in mannans, galactomannans and glucomannans.</text>
        <dbReference type="EC" id="3.2.1.78"/>
    </reaction>
</comment>
<dbReference type="GO" id="GO:0016985">
    <property type="term" value="F:mannan endo-1,4-beta-mannosidase activity"/>
    <property type="evidence" value="ECO:0007669"/>
    <property type="project" value="TreeGrafter"/>
</dbReference>
<reference evidence="11" key="1">
    <citation type="journal article" date="2023" name="J. Hosp. Infect.">
        <title>Cross-contamination of carbapenem-resistant Gram-negative bacteria between patients and hospital environment in the first year of a newly built surgical ward.</title>
        <authorList>
            <person name="Boutin S."/>
            <person name="Scherrer M."/>
            <person name="Spath I."/>
            <person name="Kocer K."/>
            <person name="Heeg K."/>
            <person name="Nurjadi D."/>
        </authorList>
    </citation>
    <scope>NUCLEOTIDE SEQUENCE</scope>
    <source>
        <strain evidence="11">KE10384</strain>
    </source>
</reference>
<evidence type="ECO:0000256" key="6">
    <source>
        <dbReference type="ARBA" id="ARBA00022801"/>
    </source>
</evidence>
<dbReference type="Gene3D" id="2.60.40.10">
    <property type="entry name" value="Immunoglobulins"/>
    <property type="match status" value="2"/>
</dbReference>
<comment type="subcellular location">
    <subcellularLocation>
        <location evidence="2">Secreted</location>
    </subcellularLocation>
</comment>
<dbReference type="EMBL" id="JARELW010000001">
    <property type="protein sequence ID" value="MEA8798269.1"/>
    <property type="molecule type" value="Genomic_DNA"/>
</dbReference>
<dbReference type="AlphaFoldDB" id="A0AAW9LJN9"/>
<dbReference type="RefSeq" id="WP_320483445.1">
    <property type="nucleotide sequence ID" value="NZ_JARELW010000001.1"/>
</dbReference>
<dbReference type="Pfam" id="PF26410">
    <property type="entry name" value="GH5_mannosidase"/>
    <property type="match status" value="1"/>
</dbReference>
<dbReference type="InterPro" id="IPR001547">
    <property type="entry name" value="Glyco_hydro_5"/>
</dbReference>
<evidence type="ECO:0000259" key="9">
    <source>
        <dbReference type="Pfam" id="PF16990"/>
    </source>
</evidence>
<evidence type="ECO:0000313" key="11">
    <source>
        <dbReference type="EMBL" id="MEA8798269.1"/>
    </source>
</evidence>
<dbReference type="InterPro" id="IPR005084">
    <property type="entry name" value="CBM6"/>
</dbReference>
<dbReference type="InterPro" id="IPR017853">
    <property type="entry name" value="GH"/>
</dbReference>
<evidence type="ECO:0000256" key="1">
    <source>
        <dbReference type="ARBA" id="ARBA00001678"/>
    </source>
</evidence>
<evidence type="ECO:0000256" key="4">
    <source>
        <dbReference type="ARBA" id="ARBA00022525"/>
    </source>
</evidence>
<dbReference type="PANTHER" id="PTHR31451">
    <property type="match status" value="1"/>
</dbReference>
<dbReference type="SUPFAM" id="SSF49785">
    <property type="entry name" value="Galactose-binding domain-like"/>
    <property type="match status" value="1"/>
</dbReference>
<keyword evidence="7" id="KW-0326">Glycosidase</keyword>
<comment type="caution">
    <text evidence="11">The sequence shown here is derived from an EMBL/GenBank/DDBJ whole genome shotgun (WGS) entry which is preliminary data.</text>
</comment>
<evidence type="ECO:0000313" key="12">
    <source>
        <dbReference type="Proteomes" id="UP001303386"/>
    </source>
</evidence>
<name>A0AAW9LJN9_KLEAE</name>
<dbReference type="SUPFAM" id="SSF51445">
    <property type="entry name" value="(Trans)glycosidases"/>
    <property type="match status" value="1"/>
</dbReference>
<feature type="signal peptide" evidence="8">
    <location>
        <begin position="1"/>
        <end position="24"/>
    </location>
</feature>
<dbReference type="GO" id="GO:0030246">
    <property type="term" value="F:carbohydrate binding"/>
    <property type="evidence" value="ECO:0007669"/>
    <property type="project" value="InterPro"/>
</dbReference>
<proteinExistence type="predicted"/>
<dbReference type="InterPro" id="IPR008979">
    <property type="entry name" value="Galactose-bd-like_sf"/>
</dbReference>
<dbReference type="InterPro" id="IPR036116">
    <property type="entry name" value="FN3_sf"/>
</dbReference>
<evidence type="ECO:0000256" key="7">
    <source>
        <dbReference type="ARBA" id="ARBA00023295"/>
    </source>
</evidence>
<dbReference type="InterPro" id="IPR045053">
    <property type="entry name" value="MAN-like"/>
</dbReference>
<dbReference type="Pfam" id="PF16990">
    <property type="entry name" value="CBM_35"/>
    <property type="match status" value="1"/>
</dbReference>
<evidence type="ECO:0000256" key="3">
    <source>
        <dbReference type="ARBA" id="ARBA00012706"/>
    </source>
</evidence>